<gene>
    <name evidence="1" type="ORF">AB986_08065</name>
</gene>
<dbReference type="EMBL" id="LELK01000001">
    <property type="protein sequence ID" value="KMM39170.1"/>
    <property type="molecule type" value="Genomic_DNA"/>
</dbReference>
<comment type="caution">
    <text evidence="1">The sequence shown here is derived from an EMBL/GenBank/DDBJ whole genome shotgun (WGS) entry which is preliminary data.</text>
</comment>
<dbReference type="RefSeq" id="WP_048310340.1">
    <property type="nucleotide sequence ID" value="NZ_CP119526.1"/>
</dbReference>
<name>A0A0J6D1E2_9BACL</name>
<evidence type="ECO:0000313" key="1">
    <source>
        <dbReference type="EMBL" id="KMM39170.1"/>
    </source>
</evidence>
<dbReference type="OrthoDB" id="2454201at2"/>
<dbReference type="InterPro" id="IPR031681">
    <property type="entry name" value="YwqH-like"/>
</dbReference>
<accession>A0A0J6D1E2</accession>
<evidence type="ECO:0000313" key="2">
    <source>
        <dbReference type="Proteomes" id="UP000035996"/>
    </source>
</evidence>
<protein>
    <submittedName>
        <fullName evidence="1">Uncharacterized protein</fullName>
    </submittedName>
</protein>
<dbReference type="Pfam" id="PF16888">
    <property type="entry name" value="YwqH-like"/>
    <property type="match status" value="1"/>
</dbReference>
<reference evidence="1" key="1">
    <citation type="submission" date="2015-06" db="EMBL/GenBank/DDBJ databases">
        <authorList>
            <person name="Liu B."/>
            <person name="Wang J."/>
            <person name="Zhu Y."/>
            <person name="Liu G."/>
            <person name="Chen Q."/>
            <person name="Zheng C."/>
            <person name="Che J."/>
            <person name="Ge C."/>
            <person name="Shi H."/>
            <person name="Pan Z."/>
            <person name="Liu X."/>
        </authorList>
    </citation>
    <scope>NUCLEOTIDE SEQUENCE [LARGE SCALE GENOMIC DNA]</scope>
    <source>
        <strain evidence="1">DSM 16346</strain>
    </source>
</reference>
<sequence>MSYLSYLQSEIAEKQVQLIRLQSSLTKLEGIQNEFFQNKQLIDTPELSPATWEGELANSFKNIREDMKLAYQNLSANQLNTAIITMENKAQYLRYEIQSLEMNITQERHRLEEEARERRNTN</sequence>
<dbReference type="STRING" id="157733.AB986_08065"/>
<dbReference type="Proteomes" id="UP000035996">
    <property type="component" value="Unassembled WGS sequence"/>
</dbReference>
<dbReference type="AlphaFoldDB" id="A0A0J6D1E2"/>
<keyword evidence="2" id="KW-1185">Reference proteome</keyword>
<organism evidence="1 2">
    <name type="scientific">Guptibacillus hwajinpoensis</name>
    <dbReference type="NCBI Taxonomy" id="208199"/>
    <lineage>
        <taxon>Bacteria</taxon>
        <taxon>Bacillati</taxon>
        <taxon>Bacillota</taxon>
        <taxon>Bacilli</taxon>
        <taxon>Bacillales</taxon>
        <taxon>Guptibacillaceae</taxon>
        <taxon>Guptibacillus</taxon>
    </lineage>
</organism>
<proteinExistence type="predicted"/>